<keyword evidence="2" id="KW-0472">Membrane</keyword>
<proteinExistence type="predicted"/>
<dbReference type="KEGG" id="llh:I41_02880"/>
<dbReference type="EMBL" id="CP036339">
    <property type="protein sequence ID" value="QDT71133.1"/>
    <property type="molecule type" value="Genomic_DNA"/>
</dbReference>
<evidence type="ECO:0000313" key="4">
    <source>
        <dbReference type="Proteomes" id="UP000317909"/>
    </source>
</evidence>
<sequence length="243" mass="27491">MRSDAELHAFEPTAASSPPEPGMRFPLRAMLLVTSGAALLAAVLGPAYRAAAPESRATLLAFWLTLFAVLAAYLWFQWRGHTRRLAMAGPIRFALRRPDLPNASFVTIIFAWGLLLFSLLAIYTFTIQVIRRINPSESIVGMSAGIYFGFLLASALHFIYRPFVHVRPVLLGERGIIVRRRVLPWDSFKRASFHHLLPNWLMLYGCERTYSAVVPHAMKTDVEAFVRTKMRFEKDERKLGPGF</sequence>
<protein>
    <submittedName>
        <fullName evidence="3">Uncharacterized protein</fullName>
    </submittedName>
</protein>
<evidence type="ECO:0000256" key="1">
    <source>
        <dbReference type="SAM" id="MobiDB-lite"/>
    </source>
</evidence>
<keyword evidence="4" id="KW-1185">Reference proteome</keyword>
<dbReference type="OrthoDB" id="9849829at2"/>
<dbReference type="RefSeq" id="WP_145430261.1">
    <property type="nucleotide sequence ID" value="NZ_CP036339.1"/>
</dbReference>
<evidence type="ECO:0000313" key="3">
    <source>
        <dbReference type="EMBL" id="QDT71133.1"/>
    </source>
</evidence>
<gene>
    <name evidence="3" type="ORF">I41_02880</name>
</gene>
<dbReference type="AlphaFoldDB" id="A0A517TRY3"/>
<evidence type="ECO:0000256" key="2">
    <source>
        <dbReference type="SAM" id="Phobius"/>
    </source>
</evidence>
<accession>A0A517TRY3</accession>
<name>A0A517TRY3_9BACT</name>
<keyword evidence="2" id="KW-0812">Transmembrane</keyword>
<dbReference type="Proteomes" id="UP000317909">
    <property type="component" value="Chromosome"/>
</dbReference>
<reference evidence="3 4" key="1">
    <citation type="submission" date="2019-02" db="EMBL/GenBank/DDBJ databases">
        <title>Deep-cultivation of Planctomycetes and their phenomic and genomic characterization uncovers novel biology.</title>
        <authorList>
            <person name="Wiegand S."/>
            <person name="Jogler M."/>
            <person name="Boedeker C."/>
            <person name="Pinto D."/>
            <person name="Vollmers J."/>
            <person name="Rivas-Marin E."/>
            <person name="Kohn T."/>
            <person name="Peeters S.H."/>
            <person name="Heuer A."/>
            <person name="Rast P."/>
            <person name="Oberbeckmann S."/>
            <person name="Bunk B."/>
            <person name="Jeske O."/>
            <person name="Meyerdierks A."/>
            <person name="Storesund J.E."/>
            <person name="Kallscheuer N."/>
            <person name="Luecker S."/>
            <person name="Lage O.M."/>
            <person name="Pohl T."/>
            <person name="Merkel B.J."/>
            <person name="Hornburger P."/>
            <person name="Mueller R.-W."/>
            <person name="Bruemmer F."/>
            <person name="Labrenz M."/>
            <person name="Spormann A.M."/>
            <person name="Op den Camp H."/>
            <person name="Overmann J."/>
            <person name="Amann R."/>
            <person name="Jetten M.S.M."/>
            <person name="Mascher T."/>
            <person name="Medema M.H."/>
            <person name="Devos D.P."/>
            <person name="Kaster A.-K."/>
            <person name="Ovreas L."/>
            <person name="Rohde M."/>
            <person name="Galperin M.Y."/>
            <person name="Jogler C."/>
        </authorList>
    </citation>
    <scope>NUCLEOTIDE SEQUENCE [LARGE SCALE GENOMIC DNA]</scope>
    <source>
        <strain evidence="3 4">I41</strain>
    </source>
</reference>
<feature type="transmembrane region" description="Helical" evidence="2">
    <location>
        <begin position="105"/>
        <end position="127"/>
    </location>
</feature>
<feature type="region of interest" description="Disordered" evidence="1">
    <location>
        <begin position="1"/>
        <end position="21"/>
    </location>
</feature>
<keyword evidence="2" id="KW-1133">Transmembrane helix</keyword>
<organism evidence="3 4">
    <name type="scientific">Lacipirellula limnantheis</name>
    <dbReference type="NCBI Taxonomy" id="2528024"/>
    <lineage>
        <taxon>Bacteria</taxon>
        <taxon>Pseudomonadati</taxon>
        <taxon>Planctomycetota</taxon>
        <taxon>Planctomycetia</taxon>
        <taxon>Pirellulales</taxon>
        <taxon>Lacipirellulaceae</taxon>
        <taxon>Lacipirellula</taxon>
    </lineage>
</organism>
<feature type="transmembrane region" description="Helical" evidence="2">
    <location>
        <begin position="139"/>
        <end position="160"/>
    </location>
</feature>
<feature type="transmembrane region" description="Helical" evidence="2">
    <location>
        <begin position="25"/>
        <end position="45"/>
    </location>
</feature>
<feature type="transmembrane region" description="Helical" evidence="2">
    <location>
        <begin position="57"/>
        <end position="76"/>
    </location>
</feature>